<feature type="domain" description="Putative amidase" evidence="1">
    <location>
        <begin position="107"/>
        <end position="233"/>
    </location>
</feature>
<proteinExistence type="predicted"/>
<evidence type="ECO:0000313" key="3">
    <source>
        <dbReference type="Proteomes" id="UP000783390"/>
    </source>
</evidence>
<dbReference type="RefSeq" id="WP_209797828.1">
    <property type="nucleotide sequence ID" value="NZ_JAGGJZ010000021.1"/>
</dbReference>
<comment type="caution">
    <text evidence="2">The sequence shown here is derived from an EMBL/GenBank/DDBJ whole genome shotgun (WGS) entry which is preliminary data.</text>
</comment>
<keyword evidence="3" id="KW-1185">Reference proteome</keyword>
<dbReference type="EMBL" id="JAGGJZ010000021">
    <property type="protein sequence ID" value="MBP1890917.1"/>
    <property type="molecule type" value="Genomic_DNA"/>
</dbReference>
<sequence>MENDFSLVQFSINSILNNKTNNFISNSIYIVLLKKQFNTWFIEYFSAIDYLNDVINYTNENNLISNYNELIQNQIIHYELLLLNFNTIDIIKSKSKEVYNPSRNLTYNKNQAIHYAEKYALNYNSKYKSFDENGGDCTNFVSQVINYGGIKTTSTWKPYTNPWLRVLELRDYLIYNKLAYETYTLTENSIGSIIQFFSPTRKTWSHSGIITYKLEETYLYCCHSSDKLNYPLAYVYPVIYPKIRIITPY</sequence>
<protein>
    <recommendedName>
        <fullName evidence="1">Putative amidase domain-containing protein</fullName>
    </recommendedName>
</protein>
<organism evidence="2 3">
    <name type="scientific">Clostridium moniliforme</name>
    <dbReference type="NCBI Taxonomy" id="39489"/>
    <lineage>
        <taxon>Bacteria</taxon>
        <taxon>Bacillati</taxon>
        <taxon>Bacillota</taxon>
        <taxon>Clostridia</taxon>
        <taxon>Eubacteriales</taxon>
        <taxon>Clostridiaceae</taxon>
        <taxon>Clostridium</taxon>
    </lineage>
</organism>
<evidence type="ECO:0000259" key="1">
    <source>
        <dbReference type="Pfam" id="PF12671"/>
    </source>
</evidence>
<dbReference type="InterPro" id="IPR024301">
    <property type="entry name" value="Amidase_6"/>
</dbReference>
<dbReference type="PANTHER" id="PTHR40032:SF1">
    <property type="entry name" value="EXPORTED PROTEIN"/>
    <property type="match status" value="1"/>
</dbReference>
<evidence type="ECO:0000313" key="2">
    <source>
        <dbReference type="EMBL" id="MBP1890917.1"/>
    </source>
</evidence>
<dbReference type="Proteomes" id="UP000783390">
    <property type="component" value="Unassembled WGS sequence"/>
</dbReference>
<name>A0ABS4F3T6_9CLOT</name>
<dbReference type="PANTHER" id="PTHR40032">
    <property type="entry name" value="EXPORTED PROTEIN-RELATED"/>
    <property type="match status" value="1"/>
</dbReference>
<accession>A0ABS4F3T6</accession>
<reference evidence="2 3" key="1">
    <citation type="submission" date="2021-03" db="EMBL/GenBank/DDBJ databases">
        <title>Genomic Encyclopedia of Type Strains, Phase IV (KMG-IV): sequencing the most valuable type-strain genomes for metagenomic binning, comparative biology and taxonomic classification.</title>
        <authorList>
            <person name="Goeker M."/>
        </authorList>
    </citation>
    <scope>NUCLEOTIDE SEQUENCE [LARGE SCALE GENOMIC DNA]</scope>
    <source>
        <strain evidence="2 3">DSM 3984</strain>
    </source>
</reference>
<gene>
    <name evidence="2" type="ORF">J2Z53_002573</name>
</gene>
<dbReference type="Pfam" id="PF12671">
    <property type="entry name" value="Amidase_6"/>
    <property type="match status" value="1"/>
</dbReference>